<dbReference type="InterPro" id="IPR050279">
    <property type="entry name" value="Plant_def-hormone_signal"/>
</dbReference>
<proteinExistence type="inferred from homology"/>
<dbReference type="GO" id="GO:0038023">
    <property type="term" value="F:signaling receptor activity"/>
    <property type="evidence" value="ECO:0007669"/>
    <property type="project" value="TreeGrafter"/>
</dbReference>
<dbReference type="GO" id="GO:0005737">
    <property type="term" value="C:cytoplasm"/>
    <property type="evidence" value="ECO:0007669"/>
    <property type="project" value="TreeGrafter"/>
</dbReference>
<dbReference type="FunFam" id="3.30.530.20:FF:000007">
    <property type="entry name" value="Major pollen allergen Bet v 1-A"/>
    <property type="match status" value="1"/>
</dbReference>
<evidence type="ECO:0000313" key="4">
    <source>
        <dbReference type="Proteomes" id="UP000824469"/>
    </source>
</evidence>
<accession>A0AA38C0N2</accession>
<dbReference type="GO" id="GO:0005634">
    <property type="term" value="C:nucleus"/>
    <property type="evidence" value="ECO:0007669"/>
    <property type="project" value="TreeGrafter"/>
</dbReference>
<evidence type="ECO:0000313" key="3">
    <source>
        <dbReference type="EMBL" id="KAH9288869.1"/>
    </source>
</evidence>
<dbReference type="GO" id="GO:0004864">
    <property type="term" value="F:protein phosphatase inhibitor activity"/>
    <property type="evidence" value="ECO:0007669"/>
    <property type="project" value="TreeGrafter"/>
</dbReference>
<protein>
    <recommendedName>
        <fullName evidence="2">Bet v I/Major latex protein domain-containing protein</fullName>
    </recommendedName>
</protein>
<evidence type="ECO:0000256" key="1">
    <source>
        <dbReference type="ARBA" id="ARBA00009744"/>
    </source>
</evidence>
<dbReference type="Pfam" id="PF00407">
    <property type="entry name" value="Bet_v_1"/>
    <property type="match status" value="1"/>
</dbReference>
<feature type="domain" description="Bet v I/Major latex protein" evidence="2">
    <location>
        <begin position="185"/>
        <end position="338"/>
    </location>
</feature>
<reference evidence="3 4" key="1">
    <citation type="journal article" date="2021" name="Nat. Plants">
        <title>The Taxus genome provides insights into paclitaxel biosynthesis.</title>
        <authorList>
            <person name="Xiong X."/>
            <person name="Gou J."/>
            <person name="Liao Q."/>
            <person name="Li Y."/>
            <person name="Zhou Q."/>
            <person name="Bi G."/>
            <person name="Li C."/>
            <person name="Du R."/>
            <person name="Wang X."/>
            <person name="Sun T."/>
            <person name="Guo L."/>
            <person name="Liang H."/>
            <person name="Lu P."/>
            <person name="Wu Y."/>
            <person name="Zhang Z."/>
            <person name="Ro D.K."/>
            <person name="Shang Y."/>
            <person name="Huang S."/>
            <person name="Yan J."/>
        </authorList>
    </citation>
    <scope>NUCLEOTIDE SEQUENCE [LARGE SCALE GENOMIC DNA]</scope>
    <source>
        <strain evidence="3">Ta-2019</strain>
    </source>
</reference>
<dbReference type="SMART" id="SM01037">
    <property type="entry name" value="Bet_v_1"/>
    <property type="match status" value="1"/>
</dbReference>
<dbReference type="GO" id="GO:0010427">
    <property type="term" value="F:abscisic acid binding"/>
    <property type="evidence" value="ECO:0007669"/>
    <property type="project" value="TreeGrafter"/>
</dbReference>
<organism evidence="3 4">
    <name type="scientific">Taxus chinensis</name>
    <name type="common">Chinese yew</name>
    <name type="synonym">Taxus wallichiana var. chinensis</name>
    <dbReference type="NCBI Taxonomy" id="29808"/>
    <lineage>
        <taxon>Eukaryota</taxon>
        <taxon>Viridiplantae</taxon>
        <taxon>Streptophyta</taxon>
        <taxon>Embryophyta</taxon>
        <taxon>Tracheophyta</taxon>
        <taxon>Spermatophyta</taxon>
        <taxon>Pinopsida</taxon>
        <taxon>Pinidae</taxon>
        <taxon>Conifers II</taxon>
        <taxon>Cupressales</taxon>
        <taxon>Taxaceae</taxon>
        <taxon>Taxus</taxon>
    </lineage>
</organism>
<dbReference type="Gene3D" id="3.30.530.20">
    <property type="match status" value="1"/>
</dbReference>
<dbReference type="CDD" id="cd07816">
    <property type="entry name" value="Bet_v1-like"/>
    <property type="match status" value="1"/>
</dbReference>
<dbReference type="AlphaFoldDB" id="A0AA38C0N2"/>
<dbReference type="InterPro" id="IPR000916">
    <property type="entry name" value="Bet_v_I/MLP"/>
</dbReference>
<dbReference type="PANTHER" id="PTHR31213:SF24">
    <property type="entry name" value="OS08G0374000 PROTEIN"/>
    <property type="match status" value="1"/>
</dbReference>
<gene>
    <name evidence="3" type="ORF">KI387_032986</name>
</gene>
<name>A0AA38C0N2_TAXCH</name>
<dbReference type="GO" id="GO:0009738">
    <property type="term" value="P:abscisic acid-activated signaling pathway"/>
    <property type="evidence" value="ECO:0007669"/>
    <property type="project" value="TreeGrafter"/>
</dbReference>
<dbReference type="SUPFAM" id="SSF55961">
    <property type="entry name" value="Bet v1-like"/>
    <property type="match status" value="1"/>
</dbReference>
<dbReference type="PANTHER" id="PTHR31213">
    <property type="entry name" value="OS08G0374000 PROTEIN-RELATED"/>
    <property type="match status" value="1"/>
</dbReference>
<comment type="caution">
    <text evidence="3">The sequence shown here is derived from an EMBL/GenBank/DDBJ whole genome shotgun (WGS) entry which is preliminary data.</text>
</comment>
<evidence type="ECO:0000259" key="2">
    <source>
        <dbReference type="SMART" id="SM01037"/>
    </source>
</evidence>
<comment type="similarity">
    <text evidence="1">Belongs to the BetVI family.</text>
</comment>
<keyword evidence="4" id="KW-1185">Reference proteome</keyword>
<dbReference type="Proteomes" id="UP000824469">
    <property type="component" value="Unassembled WGS sequence"/>
</dbReference>
<sequence length="340" mass="37894">MQRIEGEEVRPGQSRTEGSMRLCLKCILWQNDTETVIHCMGEELMFTECEISPTRYLLRVWCCLWRVYVEAGLRRRGGGVVRTVRGRGGEKCRKGGSDWISAPSPLNICVKAKCFHFFQGVAIVLLVPWFALHASETCVKAVAGIHHPHRVCGELCVRRSYSEGFPGQRRKNVIGRKKGSLCINSMVHKTSGQVQVGAPASAVWKAFTKDFLDLFPKLLPNMITSIEVLEGDGGVGTLLLFNFGADVPKGITYQKERVVEKDEGAHIIAMEVIEGGYRQMGFGYYKTRFEMKDEGESSCVVDCTLEYETASGERDLNTLTIDSVVVVLKAIENHLLSPLL</sequence>
<dbReference type="InterPro" id="IPR023393">
    <property type="entry name" value="START-like_dom_sf"/>
</dbReference>
<dbReference type="EMBL" id="JAHRHJ020003813">
    <property type="protein sequence ID" value="KAH9288869.1"/>
    <property type="molecule type" value="Genomic_DNA"/>
</dbReference>
<dbReference type="GO" id="GO:0006952">
    <property type="term" value="P:defense response"/>
    <property type="evidence" value="ECO:0007669"/>
    <property type="project" value="InterPro"/>
</dbReference>